<dbReference type="PANTHER" id="PTHR35324:SF5">
    <property type="entry name" value="BHLH DOMAIN-CONTAINING PROTEIN"/>
    <property type="match status" value="1"/>
</dbReference>
<evidence type="ECO:0000313" key="2">
    <source>
        <dbReference type="EMBL" id="RDX68721.1"/>
    </source>
</evidence>
<proteinExistence type="predicted"/>
<feature type="region of interest" description="Disordered" evidence="1">
    <location>
        <begin position="1"/>
        <end position="23"/>
    </location>
</feature>
<evidence type="ECO:0000256" key="1">
    <source>
        <dbReference type="SAM" id="MobiDB-lite"/>
    </source>
</evidence>
<sequence>MAFMISRAESEADKSSLNHVEDKDSVTVDTISSQLQLKSSLSSKASSQTLNKQQVLHRIRHRKTLNRIKGAFEGLLGSSKGNTISSQEDIWLQQHDAFSAP</sequence>
<accession>A0A371ERN7</accession>
<evidence type="ECO:0000313" key="3">
    <source>
        <dbReference type="Proteomes" id="UP000257109"/>
    </source>
</evidence>
<dbReference type="OrthoDB" id="1727538at2759"/>
<gene>
    <name evidence="2" type="ORF">CR513_52254</name>
</gene>
<comment type="caution">
    <text evidence="2">The sequence shown here is derived from an EMBL/GenBank/DDBJ whole genome shotgun (WGS) entry which is preliminary data.</text>
</comment>
<feature type="non-terminal residue" evidence="2">
    <location>
        <position position="1"/>
    </location>
</feature>
<dbReference type="Proteomes" id="UP000257109">
    <property type="component" value="Unassembled WGS sequence"/>
</dbReference>
<name>A0A371ERN7_MUCPR</name>
<reference evidence="2" key="1">
    <citation type="submission" date="2018-05" db="EMBL/GenBank/DDBJ databases">
        <title>Draft genome of Mucuna pruriens seed.</title>
        <authorList>
            <person name="Nnadi N.E."/>
            <person name="Vos R."/>
            <person name="Hasami M.H."/>
            <person name="Devisetty U.K."/>
            <person name="Aguiy J.C."/>
        </authorList>
    </citation>
    <scope>NUCLEOTIDE SEQUENCE [LARGE SCALE GENOMIC DNA]</scope>
    <source>
        <strain evidence="2">JCA_2017</strain>
    </source>
</reference>
<feature type="compositionally biased region" description="Basic and acidic residues" evidence="1">
    <location>
        <begin position="8"/>
        <end position="23"/>
    </location>
</feature>
<protein>
    <submittedName>
        <fullName evidence="2">Uncharacterized protein</fullName>
    </submittedName>
</protein>
<dbReference type="EMBL" id="QJKJ01012419">
    <property type="protein sequence ID" value="RDX68721.1"/>
    <property type="molecule type" value="Genomic_DNA"/>
</dbReference>
<organism evidence="2 3">
    <name type="scientific">Mucuna pruriens</name>
    <name type="common">Velvet bean</name>
    <name type="synonym">Dolichos pruriens</name>
    <dbReference type="NCBI Taxonomy" id="157652"/>
    <lineage>
        <taxon>Eukaryota</taxon>
        <taxon>Viridiplantae</taxon>
        <taxon>Streptophyta</taxon>
        <taxon>Embryophyta</taxon>
        <taxon>Tracheophyta</taxon>
        <taxon>Spermatophyta</taxon>
        <taxon>Magnoliopsida</taxon>
        <taxon>eudicotyledons</taxon>
        <taxon>Gunneridae</taxon>
        <taxon>Pentapetalae</taxon>
        <taxon>rosids</taxon>
        <taxon>fabids</taxon>
        <taxon>Fabales</taxon>
        <taxon>Fabaceae</taxon>
        <taxon>Papilionoideae</taxon>
        <taxon>50 kb inversion clade</taxon>
        <taxon>NPAAA clade</taxon>
        <taxon>indigoferoid/millettioid clade</taxon>
        <taxon>Phaseoleae</taxon>
        <taxon>Mucuna</taxon>
    </lineage>
</organism>
<dbReference type="PANTHER" id="PTHR35324">
    <property type="entry name" value="BNAA08G03750D PROTEIN"/>
    <property type="match status" value="1"/>
</dbReference>
<dbReference type="AlphaFoldDB" id="A0A371ERN7"/>
<keyword evidence="3" id="KW-1185">Reference proteome</keyword>